<dbReference type="Proteomes" id="UP000027265">
    <property type="component" value="Unassembled WGS sequence"/>
</dbReference>
<dbReference type="AlphaFoldDB" id="A0A067Q9T5"/>
<keyword evidence="2" id="KW-1185">Reference proteome</keyword>
<organism evidence="1 2">
    <name type="scientific">Jaapia argillacea MUCL 33604</name>
    <dbReference type="NCBI Taxonomy" id="933084"/>
    <lineage>
        <taxon>Eukaryota</taxon>
        <taxon>Fungi</taxon>
        <taxon>Dikarya</taxon>
        <taxon>Basidiomycota</taxon>
        <taxon>Agaricomycotina</taxon>
        <taxon>Agaricomycetes</taxon>
        <taxon>Agaricomycetidae</taxon>
        <taxon>Jaapiales</taxon>
        <taxon>Jaapiaceae</taxon>
        <taxon>Jaapia</taxon>
    </lineage>
</organism>
<proteinExistence type="predicted"/>
<evidence type="ECO:0000313" key="2">
    <source>
        <dbReference type="Proteomes" id="UP000027265"/>
    </source>
</evidence>
<sequence>MRMFWFETSTLLSTRSHSFLSLFLDLTPTLELHGTCRTSIPSSFRWSLGAFLNPSQVPTYVARSRLDHHFDAGTRVGPVSNGGQITTLIATT</sequence>
<gene>
    <name evidence="1" type="ORF">JAAARDRAFT_660171</name>
</gene>
<name>A0A067Q9T5_9AGAM</name>
<reference evidence="2" key="1">
    <citation type="journal article" date="2014" name="Proc. Natl. Acad. Sci. U.S.A.">
        <title>Extensive sampling of basidiomycete genomes demonstrates inadequacy of the white-rot/brown-rot paradigm for wood decay fungi.</title>
        <authorList>
            <person name="Riley R."/>
            <person name="Salamov A.A."/>
            <person name="Brown D.W."/>
            <person name="Nagy L.G."/>
            <person name="Floudas D."/>
            <person name="Held B.W."/>
            <person name="Levasseur A."/>
            <person name="Lombard V."/>
            <person name="Morin E."/>
            <person name="Otillar R."/>
            <person name="Lindquist E.A."/>
            <person name="Sun H."/>
            <person name="LaButti K.M."/>
            <person name="Schmutz J."/>
            <person name="Jabbour D."/>
            <person name="Luo H."/>
            <person name="Baker S.E."/>
            <person name="Pisabarro A.G."/>
            <person name="Walton J.D."/>
            <person name="Blanchette R.A."/>
            <person name="Henrissat B."/>
            <person name="Martin F."/>
            <person name="Cullen D."/>
            <person name="Hibbett D.S."/>
            <person name="Grigoriev I.V."/>
        </authorList>
    </citation>
    <scope>NUCLEOTIDE SEQUENCE [LARGE SCALE GENOMIC DNA]</scope>
    <source>
        <strain evidence="2">MUCL 33604</strain>
    </source>
</reference>
<evidence type="ECO:0000313" key="1">
    <source>
        <dbReference type="EMBL" id="KDQ59341.1"/>
    </source>
</evidence>
<dbReference type="EMBL" id="KL197716">
    <property type="protein sequence ID" value="KDQ59341.1"/>
    <property type="molecule type" value="Genomic_DNA"/>
</dbReference>
<dbReference type="HOGENOM" id="CLU_2413566_0_0_1"/>
<accession>A0A067Q9T5</accession>
<protein>
    <submittedName>
        <fullName evidence="1">Uncharacterized protein</fullName>
    </submittedName>
</protein>
<dbReference type="InParanoid" id="A0A067Q9T5"/>